<gene>
    <name evidence="1" type="ORF">V6N12_040675</name>
</gene>
<sequence length="176" mass="19599">MSEDFGVRRKTDLLEVAKILCDFMEYGPGPGTGRIALHGSRVKRKDEVRDKTPRSYGGAVTETTLQRHLPSTHLHTINISELVQTHTRDHEEGGGGGGRLLYATKDPHFRFGTLTAPNLNFLNKKRVYILRRELICKCAAGLCSCPNACLPEQAVTSYLVPLGAFIYSVFYIKSFV</sequence>
<proteinExistence type="predicted"/>
<accession>A0ABR2E4E9</accession>
<reference evidence="1 2" key="1">
    <citation type="journal article" date="2024" name="G3 (Bethesda)">
        <title>Genome assembly of Hibiscus sabdariffa L. provides insights into metabolisms of medicinal natural products.</title>
        <authorList>
            <person name="Kim T."/>
        </authorList>
    </citation>
    <scope>NUCLEOTIDE SEQUENCE [LARGE SCALE GENOMIC DNA]</scope>
    <source>
        <strain evidence="1">TK-2024</strain>
        <tissue evidence="1">Old leaves</tissue>
    </source>
</reference>
<evidence type="ECO:0000313" key="2">
    <source>
        <dbReference type="Proteomes" id="UP001472677"/>
    </source>
</evidence>
<dbReference type="EMBL" id="JBBPBM010000020">
    <property type="protein sequence ID" value="KAK8552060.1"/>
    <property type="molecule type" value="Genomic_DNA"/>
</dbReference>
<evidence type="ECO:0000313" key="1">
    <source>
        <dbReference type="EMBL" id="KAK8552060.1"/>
    </source>
</evidence>
<dbReference type="Proteomes" id="UP001472677">
    <property type="component" value="Unassembled WGS sequence"/>
</dbReference>
<name>A0ABR2E4E9_9ROSI</name>
<comment type="caution">
    <text evidence="1">The sequence shown here is derived from an EMBL/GenBank/DDBJ whole genome shotgun (WGS) entry which is preliminary data.</text>
</comment>
<protein>
    <submittedName>
        <fullName evidence="1">Uncharacterized protein</fullName>
    </submittedName>
</protein>
<organism evidence="1 2">
    <name type="scientific">Hibiscus sabdariffa</name>
    <name type="common">roselle</name>
    <dbReference type="NCBI Taxonomy" id="183260"/>
    <lineage>
        <taxon>Eukaryota</taxon>
        <taxon>Viridiplantae</taxon>
        <taxon>Streptophyta</taxon>
        <taxon>Embryophyta</taxon>
        <taxon>Tracheophyta</taxon>
        <taxon>Spermatophyta</taxon>
        <taxon>Magnoliopsida</taxon>
        <taxon>eudicotyledons</taxon>
        <taxon>Gunneridae</taxon>
        <taxon>Pentapetalae</taxon>
        <taxon>rosids</taxon>
        <taxon>malvids</taxon>
        <taxon>Malvales</taxon>
        <taxon>Malvaceae</taxon>
        <taxon>Malvoideae</taxon>
        <taxon>Hibiscus</taxon>
    </lineage>
</organism>
<keyword evidence="2" id="KW-1185">Reference proteome</keyword>